<gene>
    <name evidence="1" type="ORF">NA66_1007223</name>
</gene>
<dbReference type="Proteomes" id="UP000247755">
    <property type="component" value="Unassembled WGS sequence"/>
</dbReference>
<dbReference type="EMBL" id="QJJY01000007">
    <property type="protein sequence ID" value="PXX35211.1"/>
    <property type="molecule type" value="Genomic_DNA"/>
</dbReference>
<evidence type="ECO:0000313" key="2">
    <source>
        <dbReference type="Proteomes" id="UP000247755"/>
    </source>
</evidence>
<dbReference type="AlphaFoldDB" id="A0A318IMJ3"/>
<evidence type="ECO:0000313" key="1">
    <source>
        <dbReference type="EMBL" id="PXX35211.1"/>
    </source>
</evidence>
<reference evidence="1 2" key="1">
    <citation type="submission" date="2018-05" db="EMBL/GenBank/DDBJ databases">
        <title>Comparative genomics of bacterial root endophytes of switchgrass collected from native prairies over two seasons.</title>
        <authorList>
            <person name="Tang Y."/>
        </authorList>
    </citation>
    <scope>NUCLEOTIDE SEQUENCE [LARGE SCALE GENOMIC DNA]</scope>
    <source>
        <strain evidence="1 2">NFIX32</strain>
    </source>
</reference>
<name>A0A318IMJ3_BURPY</name>
<proteinExistence type="predicted"/>
<protein>
    <recommendedName>
        <fullName evidence="3">ATP-dependent protease</fullName>
    </recommendedName>
</protein>
<sequence>MTNLMDGMTTTFDEATTAAIAAFAQLDFYTAVQAMRAEADYDHERDQWISRYIDEHGGGADDAAYDALHAQAQATPEYAQFVDAVRRDILEYFGVTDDQLDCMILLRNDDSDELWAEVNRRRSALGTGEVRGDL</sequence>
<accession>A0A318IMJ3</accession>
<evidence type="ECO:0008006" key="3">
    <source>
        <dbReference type="Google" id="ProtNLM"/>
    </source>
</evidence>
<organism evidence="1 2">
    <name type="scientific">Burkholderia pyrrocinia</name>
    <name type="common">Pseudomonas pyrrocinia</name>
    <dbReference type="NCBI Taxonomy" id="60550"/>
    <lineage>
        <taxon>Bacteria</taxon>
        <taxon>Pseudomonadati</taxon>
        <taxon>Pseudomonadota</taxon>
        <taxon>Betaproteobacteria</taxon>
        <taxon>Burkholderiales</taxon>
        <taxon>Burkholderiaceae</taxon>
        <taxon>Burkholderia</taxon>
        <taxon>Burkholderia cepacia complex</taxon>
    </lineage>
</organism>
<comment type="caution">
    <text evidence="1">The sequence shown here is derived from an EMBL/GenBank/DDBJ whole genome shotgun (WGS) entry which is preliminary data.</text>
</comment>